<dbReference type="Gene3D" id="3.60.10.10">
    <property type="entry name" value="Endonuclease/exonuclease/phosphatase"/>
    <property type="match status" value="1"/>
</dbReference>
<dbReference type="SUPFAM" id="SSF56672">
    <property type="entry name" value="DNA/RNA polymerases"/>
    <property type="match status" value="1"/>
</dbReference>
<dbReference type="SUPFAM" id="SSF56219">
    <property type="entry name" value="DNase I-like"/>
    <property type="match status" value="1"/>
</dbReference>
<keyword evidence="3" id="KW-1185">Reference proteome</keyword>
<dbReference type="InterPro" id="IPR000477">
    <property type="entry name" value="RT_dom"/>
</dbReference>
<protein>
    <recommendedName>
        <fullName evidence="1">Reverse transcriptase domain-containing protein</fullName>
    </recommendedName>
</protein>
<name>A0A0B7NY60_9FUNG</name>
<evidence type="ECO:0000313" key="2">
    <source>
        <dbReference type="EMBL" id="CEP20204.1"/>
    </source>
</evidence>
<dbReference type="InterPro" id="IPR043502">
    <property type="entry name" value="DNA/RNA_pol_sf"/>
</dbReference>
<dbReference type="PANTHER" id="PTHR31635">
    <property type="entry name" value="REVERSE TRANSCRIPTASE DOMAIN-CONTAINING PROTEIN-RELATED"/>
    <property type="match status" value="1"/>
</dbReference>
<dbReference type="Pfam" id="PF03372">
    <property type="entry name" value="Exo_endo_phos"/>
    <property type="match status" value="1"/>
</dbReference>
<dbReference type="Proteomes" id="UP000054107">
    <property type="component" value="Unassembled WGS sequence"/>
</dbReference>
<dbReference type="InterPro" id="IPR036691">
    <property type="entry name" value="Endo/exonu/phosph_ase_sf"/>
</dbReference>
<accession>A0A0B7NY60</accession>
<reference evidence="2 3" key="1">
    <citation type="submission" date="2014-09" db="EMBL/GenBank/DDBJ databases">
        <authorList>
            <person name="Ellenberger Sabrina"/>
        </authorList>
    </citation>
    <scope>NUCLEOTIDE SEQUENCE [LARGE SCALE GENOMIC DNA]</scope>
    <source>
        <strain evidence="2 3">CBS 412.66</strain>
    </source>
</reference>
<dbReference type="PANTHER" id="PTHR31635:SF196">
    <property type="entry name" value="REVERSE TRANSCRIPTASE DOMAIN-CONTAINING PROTEIN-RELATED"/>
    <property type="match status" value="1"/>
</dbReference>
<dbReference type="CDD" id="cd01650">
    <property type="entry name" value="RT_nLTR_like"/>
    <property type="match status" value="1"/>
</dbReference>
<feature type="domain" description="Reverse transcriptase" evidence="1">
    <location>
        <begin position="525"/>
        <end position="780"/>
    </location>
</feature>
<dbReference type="OrthoDB" id="2208330at2759"/>
<dbReference type="GO" id="GO:0003824">
    <property type="term" value="F:catalytic activity"/>
    <property type="evidence" value="ECO:0007669"/>
    <property type="project" value="InterPro"/>
</dbReference>
<sequence>MSLLHPIISNNDTIDSSQSTANFSHTSLNPPDSSFVKLNIGSLNCRGLTKTAAASTRSQFILRYLRTRSLDLLALQETHASSSSIQDMFHSQFQASSSIWSPHCGLLSFSSNISFSNSIASICGRIISATIPHSSDALEPFSATVVYFPASRSERLRFLSTVLTDYCSVFSSFPSRSIVLGDCNYTYSNTSSSRNQQAPHSWLQYIDDHFFNGVTPPGKASCVTFQRGISQSCIDYIMLSNDLASSVAFDHCNTSYIQPVWSEHFQISSQLRLHRLFLLPLFKQQLYKALSKRVTTFDTSLSAAQKWEQLKLITAARTAKSFSRRLAYILSRAEDLLLHKKRTGLSQKLSIDPALRPVLDPQLKVVEDQLATLQKYHVETLALRSGIRWRERGAIPAGYLKRSVASRVSKKLIPPLIHPTSQSRCTTKEDMLDAAATFYTDLYSPDAIDPQAISDLLDALPASLRLSDSAAASVIAPIFFEDLVEAFSQVPEKSSPGTDGLPYQHVRLIVLHPECREIVLATFNNALSFADVPLSWLESCVSLLPKYGALDLLKNWRPIALINTDVKVFTRILSARMIETASALINPFQTGFVRDRFVADNGMLMKLVMEHAKLSSSSSIGLLLDQEKAYDRVHPTYLRAMCLAHMVINVNGFLSPRVPQCRGLKQGDPISPILFNLALEPLLRRILADSTLLGYALPLPASTLPPTTAAPTTVKMLAYADDIICLLNSPAVLQQLQSHRHVYSRASNAITWRSASLQHNITAWHDARSPTSVRYLGFPLYIYIAQRNVFLEQLLDKVRQGCLIHQQRGLSVRGRSTVLNSLILSKLWHILRVITVPVSFFNSINSVIPSFINFRIFPRISPPTSSVYQTPPQQLDHRFSLLFPRRRPSPLRHNKSSWSLLFKAIDRLPKDFSDTVVSASICLEIPLASVTLPSSSSVELGRSLTQ</sequence>
<organism evidence="2 3">
    <name type="scientific">Parasitella parasitica</name>
    <dbReference type="NCBI Taxonomy" id="35722"/>
    <lineage>
        <taxon>Eukaryota</taxon>
        <taxon>Fungi</taxon>
        <taxon>Fungi incertae sedis</taxon>
        <taxon>Mucoromycota</taxon>
        <taxon>Mucoromycotina</taxon>
        <taxon>Mucoromycetes</taxon>
        <taxon>Mucorales</taxon>
        <taxon>Mucorineae</taxon>
        <taxon>Mucoraceae</taxon>
        <taxon>Parasitella</taxon>
    </lineage>
</organism>
<dbReference type="Pfam" id="PF00078">
    <property type="entry name" value="RVT_1"/>
    <property type="match status" value="1"/>
</dbReference>
<proteinExistence type="predicted"/>
<dbReference type="EMBL" id="LN734259">
    <property type="protein sequence ID" value="CEP20204.1"/>
    <property type="molecule type" value="Genomic_DNA"/>
</dbReference>
<dbReference type="PROSITE" id="PS50878">
    <property type="entry name" value="RT_POL"/>
    <property type="match status" value="1"/>
</dbReference>
<dbReference type="STRING" id="35722.A0A0B7NY60"/>
<dbReference type="AlphaFoldDB" id="A0A0B7NY60"/>
<gene>
    <name evidence="2" type="primary">PARPA_14525.1 scaffold 51261</name>
</gene>
<evidence type="ECO:0000259" key="1">
    <source>
        <dbReference type="PROSITE" id="PS50878"/>
    </source>
</evidence>
<evidence type="ECO:0000313" key="3">
    <source>
        <dbReference type="Proteomes" id="UP000054107"/>
    </source>
</evidence>
<dbReference type="InterPro" id="IPR005135">
    <property type="entry name" value="Endo/exonuclease/phosphatase"/>
</dbReference>